<evidence type="ECO:0000313" key="8">
    <source>
        <dbReference type="Proteomes" id="UP001519887"/>
    </source>
</evidence>
<dbReference type="Proteomes" id="UP001519887">
    <property type="component" value="Unassembled WGS sequence"/>
</dbReference>
<protein>
    <submittedName>
        <fullName evidence="7">Response regulator</fullName>
    </submittedName>
</protein>
<dbReference type="InterPro" id="IPR001789">
    <property type="entry name" value="Sig_transdc_resp-reg_receiver"/>
</dbReference>
<feature type="modified residue" description="4-aspartylphosphate" evidence="5">
    <location>
        <position position="53"/>
    </location>
</feature>
<reference evidence="7 8" key="1">
    <citation type="submission" date="2021-07" db="EMBL/GenBank/DDBJ databases">
        <title>Paenibacillus radiodurans sp. nov., isolated from the southeastern edge of Tengger Desert.</title>
        <authorList>
            <person name="Zhang G."/>
        </authorList>
    </citation>
    <scope>NUCLEOTIDE SEQUENCE [LARGE SCALE GENOMIC DNA]</scope>
    <source>
        <strain evidence="7 8">CCM 7311</strain>
    </source>
</reference>
<organism evidence="7 8">
    <name type="scientific">Paenibacillus sepulcri</name>
    <dbReference type="NCBI Taxonomy" id="359917"/>
    <lineage>
        <taxon>Bacteria</taxon>
        <taxon>Bacillati</taxon>
        <taxon>Bacillota</taxon>
        <taxon>Bacilli</taxon>
        <taxon>Bacillales</taxon>
        <taxon>Paenibacillaceae</taxon>
        <taxon>Paenibacillus</taxon>
    </lineage>
</organism>
<evidence type="ECO:0000256" key="3">
    <source>
        <dbReference type="ARBA" id="ARBA00023125"/>
    </source>
</evidence>
<feature type="non-terminal residue" evidence="7">
    <location>
        <position position="111"/>
    </location>
</feature>
<dbReference type="EMBL" id="JAHZIK010002176">
    <property type="protein sequence ID" value="MBW7460354.1"/>
    <property type="molecule type" value="Genomic_DNA"/>
</dbReference>
<keyword evidence="1 5" id="KW-0597">Phosphoprotein</keyword>
<keyword evidence="2" id="KW-0805">Transcription regulation</keyword>
<evidence type="ECO:0000259" key="6">
    <source>
        <dbReference type="PROSITE" id="PS50110"/>
    </source>
</evidence>
<keyword evidence="8" id="KW-1185">Reference proteome</keyword>
<dbReference type="Pfam" id="PF00072">
    <property type="entry name" value="Response_reg"/>
    <property type="match status" value="1"/>
</dbReference>
<dbReference type="SUPFAM" id="SSF52172">
    <property type="entry name" value="CheY-like"/>
    <property type="match status" value="1"/>
</dbReference>
<evidence type="ECO:0000256" key="5">
    <source>
        <dbReference type="PROSITE-ProRule" id="PRU00169"/>
    </source>
</evidence>
<keyword evidence="4" id="KW-0804">Transcription</keyword>
<comment type="caution">
    <text evidence="7">The sequence shown here is derived from an EMBL/GenBank/DDBJ whole genome shotgun (WGS) entry which is preliminary data.</text>
</comment>
<evidence type="ECO:0000256" key="2">
    <source>
        <dbReference type="ARBA" id="ARBA00023015"/>
    </source>
</evidence>
<dbReference type="PROSITE" id="PS50110">
    <property type="entry name" value="RESPONSE_REGULATORY"/>
    <property type="match status" value="1"/>
</dbReference>
<proteinExistence type="predicted"/>
<keyword evidence="3" id="KW-0238">DNA-binding</keyword>
<dbReference type="PANTHER" id="PTHR48111">
    <property type="entry name" value="REGULATOR OF RPOS"/>
    <property type="match status" value="1"/>
</dbReference>
<sequence length="111" mass="12572">MSERILVMEDDEAIRQLLEQFLSSQGYSVTSAADGIEGLQLWNKDSYDLIISDVMMPSLSGYDVVRILRQQSNVPVILLTALSEEEQQIEGFDSGTDDYMTKPFSYKLLIK</sequence>
<dbReference type="Gene3D" id="3.40.50.2300">
    <property type="match status" value="1"/>
</dbReference>
<evidence type="ECO:0000313" key="7">
    <source>
        <dbReference type="EMBL" id="MBW7460354.1"/>
    </source>
</evidence>
<dbReference type="SMART" id="SM00448">
    <property type="entry name" value="REC"/>
    <property type="match status" value="1"/>
</dbReference>
<dbReference type="InterPro" id="IPR011006">
    <property type="entry name" value="CheY-like_superfamily"/>
</dbReference>
<accession>A0ABS7CHE8</accession>
<dbReference type="InterPro" id="IPR039420">
    <property type="entry name" value="WalR-like"/>
</dbReference>
<name>A0ABS7CHE8_9BACL</name>
<feature type="domain" description="Response regulatory" evidence="6">
    <location>
        <begin position="4"/>
        <end position="111"/>
    </location>
</feature>
<dbReference type="PANTHER" id="PTHR48111:SF32">
    <property type="entry name" value="STAGE 0 SPORULATION PROTEIN A HOMOLOG"/>
    <property type="match status" value="1"/>
</dbReference>
<evidence type="ECO:0000256" key="1">
    <source>
        <dbReference type="ARBA" id="ARBA00022553"/>
    </source>
</evidence>
<dbReference type="CDD" id="cd17574">
    <property type="entry name" value="REC_OmpR"/>
    <property type="match status" value="1"/>
</dbReference>
<gene>
    <name evidence="7" type="ORF">K0U00_40455</name>
</gene>
<evidence type="ECO:0000256" key="4">
    <source>
        <dbReference type="ARBA" id="ARBA00023163"/>
    </source>
</evidence>